<accession>W9QRY7</accession>
<feature type="region of interest" description="Disordered" evidence="1">
    <location>
        <begin position="30"/>
        <end position="198"/>
    </location>
</feature>
<sequence>MVRTHSNRTKDVDSAVKQFQEELKHRVTEAFRRSPLQESNNSSQKLKLFSSPSSAAHREFISDEEIFSTPRGSPTSTDGAATAPENPPNLMRVPPRPGFPSWTSRFPPTRKDSNQNPSLEPEEPLPKCVNKRTVTPDNDETFTPQNAQAESVEQLKVPTEKSRKREKQKKVFAPTGPSRVTRSKSKQQEGHLEAPYTN</sequence>
<dbReference type="AlphaFoldDB" id="W9QRY7"/>
<gene>
    <name evidence="2" type="ORF">L484_024615</name>
</gene>
<dbReference type="Proteomes" id="UP000030645">
    <property type="component" value="Unassembled WGS sequence"/>
</dbReference>
<protein>
    <submittedName>
        <fullName evidence="2">Uncharacterized protein</fullName>
    </submittedName>
</protein>
<name>W9QRY7_9ROSA</name>
<keyword evidence="3" id="KW-1185">Reference proteome</keyword>
<evidence type="ECO:0000313" key="3">
    <source>
        <dbReference type="Proteomes" id="UP000030645"/>
    </source>
</evidence>
<dbReference type="EMBL" id="KE344061">
    <property type="protein sequence ID" value="EXB52065.1"/>
    <property type="molecule type" value="Genomic_DNA"/>
</dbReference>
<reference evidence="3" key="1">
    <citation type="submission" date="2013-01" db="EMBL/GenBank/DDBJ databases">
        <title>Draft Genome Sequence of a Mulberry Tree, Morus notabilis C.K. Schneid.</title>
        <authorList>
            <person name="He N."/>
            <person name="Zhao S."/>
        </authorList>
    </citation>
    <scope>NUCLEOTIDE SEQUENCE</scope>
</reference>
<feature type="compositionally biased region" description="Polar residues" evidence="1">
    <location>
        <begin position="132"/>
        <end position="151"/>
    </location>
</feature>
<feature type="compositionally biased region" description="Polar residues" evidence="1">
    <location>
        <begin position="70"/>
        <end position="79"/>
    </location>
</feature>
<feature type="compositionally biased region" description="Polar residues" evidence="1">
    <location>
        <begin position="36"/>
        <end position="54"/>
    </location>
</feature>
<proteinExistence type="predicted"/>
<organism evidence="2 3">
    <name type="scientific">Morus notabilis</name>
    <dbReference type="NCBI Taxonomy" id="981085"/>
    <lineage>
        <taxon>Eukaryota</taxon>
        <taxon>Viridiplantae</taxon>
        <taxon>Streptophyta</taxon>
        <taxon>Embryophyta</taxon>
        <taxon>Tracheophyta</taxon>
        <taxon>Spermatophyta</taxon>
        <taxon>Magnoliopsida</taxon>
        <taxon>eudicotyledons</taxon>
        <taxon>Gunneridae</taxon>
        <taxon>Pentapetalae</taxon>
        <taxon>rosids</taxon>
        <taxon>fabids</taxon>
        <taxon>Rosales</taxon>
        <taxon>Moraceae</taxon>
        <taxon>Moreae</taxon>
        <taxon>Morus</taxon>
    </lineage>
</organism>
<evidence type="ECO:0000256" key="1">
    <source>
        <dbReference type="SAM" id="MobiDB-lite"/>
    </source>
</evidence>
<evidence type="ECO:0000313" key="2">
    <source>
        <dbReference type="EMBL" id="EXB52065.1"/>
    </source>
</evidence>